<dbReference type="GO" id="GO:0019594">
    <property type="term" value="P:mannitol metabolic process"/>
    <property type="evidence" value="ECO:0007669"/>
    <property type="project" value="InterPro"/>
</dbReference>
<evidence type="ECO:0000256" key="5">
    <source>
        <dbReference type="ARBA" id="ARBA00023027"/>
    </source>
</evidence>
<dbReference type="PRINTS" id="PR00084">
    <property type="entry name" value="MTLDHDRGNASE"/>
</dbReference>
<accession>A0A238YP04</accession>
<evidence type="ECO:0000256" key="4">
    <source>
        <dbReference type="ARBA" id="ARBA00023002"/>
    </source>
</evidence>
<dbReference type="PROSITE" id="PS00974">
    <property type="entry name" value="MANNITOL_DHGENASE"/>
    <property type="match status" value="1"/>
</dbReference>
<name>A0A238YP04_9ACTN</name>
<feature type="domain" description="Mannitol dehydrogenase C-terminal" evidence="8">
    <location>
        <begin position="328"/>
        <end position="516"/>
    </location>
</feature>
<dbReference type="PANTHER" id="PTHR43362">
    <property type="entry name" value="MANNITOL DEHYDROGENASE DSF1-RELATED"/>
    <property type="match status" value="1"/>
</dbReference>
<keyword evidence="10" id="KW-1185">Reference proteome</keyword>
<gene>
    <name evidence="9" type="ORF">SAMN06272737_12155</name>
</gene>
<dbReference type="InterPro" id="IPR023027">
    <property type="entry name" value="Mannitol_DH_CS"/>
</dbReference>
<dbReference type="AlphaFoldDB" id="A0A238YP04"/>
<dbReference type="GO" id="GO:0046029">
    <property type="term" value="F:mannitol dehydrogenase activity"/>
    <property type="evidence" value="ECO:0007669"/>
    <property type="project" value="TreeGrafter"/>
</dbReference>
<keyword evidence="4" id="KW-0560">Oxidoreductase</keyword>
<evidence type="ECO:0000313" key="10">
    <source>
        <dbReference type="Proteomes" id="UP000198403"/>
    </source>
</evidence>
<dbReference type="Pfam" id="PF08125">
    <property type="entry name" value="Mannitol_dh_C"/>
    <property type="match status" value="1"/>
</dbReference>
<dbReference type="InterPro" id="IPR000669">
    <property type="entry name" value="Mannitol_DH"/>
</dbReference>
<dbReference type="Gene3D" id="1.10.1040.10">
    <property type="entry name" value="N-(1-d-carboxylethyl)-l-norvaline Dehydrogenase, domain 2"/>
    <property type="match status" value="1"/>
</dbReference>
<dbReference type="EMBL" id="FZNO01000021">
    <property type="protein sequence ID" value="SNR72538.1"/>
    <property type="molecule type" value="Genomic_DNA"/>
</dbReference>
<evidence type="ECO:0000256" key="2">
    <source>
        <dbReference type="ARBA" id="ARBA00012939"/>
    </source>
</evidence>
<dbReference type="SUPFAM" id="SSF51735">
    <property type="entry name" value="NAD(P)-binding Rossmann-fold domains"/>
    <property type="match status" value="1"/>
</dbReference>
<protein>
    <recommendedName>
        <fullName evidence="3">Mannitol-1-phosphate 5-dehydrogenase</fullName>
        <ecNumber evidence="2">1.1.1.17</ecNumber>
    </recommendedName>
</protein>
<dbReference type="GO" id="GO:0008926">
    <property type="term" value="F:mannitol-1-phosphate 5-dehydrogenase activity"/>
    <property type="evidence" value="ECO:0007669"/>
    <property type="project" value="UniProtKB-EC"/>
</dbReference>
<comment type="similarity">
    <text evidence="1">Belongs to the mannitol dehydrogenase family.</text>
</comment>
<dbReference type="Proteomes" id="UP000198403">
    <property type="component" value="Unassembled WGS sequence"/>
</dbReference>
<dbReference type="Gene3D" id="3.40.50.720">
    <property type="entry name" value="NAD(P)-binding Rossmann-like Domain"/>
    <property type="match status" value="1"/>
</dbReference>
<evidence type="ECO:0000259" key="8">
    <source>
        <dbReference type="Pfam" id="PF08125"/>
    </source>
</evidence>
<proteinExistence type="inferred from homology"/>
<organism evidence="9 10">
    <name type="scientific">Blastococcus mobilis</name>
    <dbReference type="NCBI Taxonomy" id="1938746"/>
    <lineage>
        <taxon>Bacteria</taxon>
        <taxon>Bacillati</taxon>
        <taxon>Actinomycetota</taxon>
        <taxon>Actinomycetes</taxon>
        <taxon>Geodermatophilales</taxon>
        <taxon>Geodermatophilaceae</taxon>
        <taxon>Blastococcus</taxon>
    </lineage>
</organism>
<evidence type="ECO:0000256" key="1">
    <source>
        <dbReference type="ARBA" id="ARBA00006541"/>
    </source>
</evidence>
<dbReference type="InterPro" id="IPR013131">
    <property type="entry name" value="Mannitol_DH_N"/>
</dbReference>
<dbReference type="Pfam" id="PF01232">
    <property type="entry name" value="Mannitol_dh"/>
    <property type="match status" value="1"/>
</dbReference>
<dbReference type="SUPFAM" id="SSF48179">
    <property type="entry name" value="6-phosphogluconate dehydrogenase C-terminal domain-like"/>
    <property type="match status" value="1"/>
</dbReference>
<evidence type="ECO:0000259" key="7">
    <source>
        <dbReference type="Pfam" id="PF01232"/>
    </source>
</evidence>
<dbReference type="InterPro" id="IPR050988">
    <property type="entry name" value="Mannitol_DH/Oxidoreductase"/>
</dbReference>
<evidence type="ECO:0000313" key="9">
    <source>
        <dbReference type="EMBL" id="SNR72538.1"/>
    </source>
</evidence>
<dbReference type="RefSeq" id="WP_254920733.1">
    <property type="nucleotide sequence ID" value="NZ_FZNO01000021.1"/>
</dbReference>
<dbReference type="InterPro" id="IPR013328">
    <property type="entry name" value="6PGD_dom2"/>
</dbReference>
<keyword evidence="5" id="KW-0520">NAD</keyword>
<reference evidence="9 10" key="1">
    <citation type="submission" date="2017-06" db="EMBL/GenBank/DDBJ databases">
        <authorList>
            <person name="Kim H.J."/>
            <person name="Triplett B.A."/>
        </authorList>
    </citation>
    <scope>NUCLEOTIDE SEQUENCE [LARGE SCALE GENOMIC DNA]</scope>
    <source>
        <strain evidence="9 10">DSM 44272</strain>
    </source>
</reference>
<evidence type="ECO:0000256" key="3">
    <source>
        <dbReference type="ARBA" id="ARBA00016219"/>
    </source>
</evidence>
<comment type="catalytic activity">
    <reaction evidence="6">
        <text>D-mannitol 1-phosphate + NAD(+) = beta-D-fructose 6-phosphate + NADH + H(+)</text>
        <dbReference type="Rhea" id="RHEA:19661"/>
        <dbReference type="ChEBI" id="CHEBI:15378"/>
        <dbReference type="ChEBI" id="CHEBI:57540"/>
        <dbReference type="ChEBI" id="CHEBI:57634"/>
        <dbReference type="ChEBI" id="CHEBI:57945"/>
        <dbReference type="ChEBI" id="CHEBI:61381"/>
        <dbReference type="EC" id="1.1.1.17"/>
    </reaction>
</comment>
<dbReference type="InterPro" id="IPR036291">
    <property type="entry name" value="NAD(P)-bd_dom_sf"/>
</dbReference>
<dbReference type="PANTHER" id="PTHR43362:SF1">
    <property type="entry name" value="MANNITOL DEHYDROGENASE 2-RELATED"/>
    <property type="match status" value="1"/>
</dbReference>
<evidence type="ECO:0000256" key="6">
    <source>
        <dbReference type="ARBA" id="ARBA00048615"/>
    </source>
</evidence>
<dbReference type="InterPro" id="IPR008927">
    <property type="entry name" value="6-PGluconate_DH-like_C_sf"/>
</dbReference>
<dbReference type="EC" id="1.1.1.17" evidence="2"/>
<feature type="domain" description="Mannitol dehydrogenase N-terminal" evidence="7">
    <location>
        <begin position="72"/>
        <end position="319"/>
    </location>
</feature>
<dbReference type="InterPro" id="IPR013118">
    <property type="entry name" value="Mannitol_DH_C"/>
</dbReference>
<sequence>MTQAEIVPLPLSRDPLPAEALSEATAREIGPADLPNVVASTAGIRPLTQETLGQHDEQLIVPTYDRSALTPAVVHFSVGGFHRSHQLLYFDEVAERRISDDWGVVGVGLHSRHMKDALAPQDHLYTVVERSPEGERARVVGVMVDYHYAPDDPATVLDVLTDERTRMVSLTITGGGYRLCPQTGEFDPEDVDIQWDLTETARPRTVFGFIVEALDRRRRAGLPPFTVVSCDNMHRNGDAARAAVVGFARLRDEVLARWIVDRVAFPSSMVDRITPHTTPEQREVVAQRYGVDDNWPVITEPFSQWVIEDTFCNGRPPLDLVGVRFVPDVARYELMKTRLLNASHCALGYLGALAGHTSIDRVMADPVFAEYVEQMMDVEVTPLLPPPDGIDLAEYRRTLLERFANPAIADQLYRLCRRGSTKMPHHLLPSLREAIATDRPHALLTLAVAAWFRYLRGVDADGRRIVIDDPKAEVLQALARAGGNDPRPLLGERSVFGDLGDDPVFVAELADALERLERDGVRTTLAAALRGSGRIRP</sequence>